<name>T0GX07_9LEPT</name>
<dbReference type="AlphaFoldDB" id="T0GX07"/>
<dbReference type="Proteomes" id="UP000015442">
    <property type="component" value="Unassembled WGS sequence"/>
</dbReference>
<evidence type="ECO:0000256" key="1">
    <source>
        <dbReference type="SAM" id="MobiDB-lite"/>
    </source>
</evidence>
<feature type="region of interest" description="Disordered" evidence="1">
    <location>
        <begin position="1"/>
        <end position="20"/>
    </location>
</feature>
<reference evidence="2 3" key="1">
    <citation type="submission" date="2013-05" db="EMBL/GenBank/DDBJ databases">
        <authorList>
            <person name="Harkins D.M."/>
            <person name="Durkin A.S."/>
            <person name="Brinkac L.M."/>
            <person name="Haft D.H."/>
            <person name="Selengut J.D."/>
            <person name="Sanka R."/>
            <person name="DePew J."/>
            <person name="Purushe J."/>
            <person name="Hartskeerl R.A."/>
            <person name="Ahmed A."/>
            <person name="van der Linden H."/>
            <person name="Goris M.G.A."/>
            <person name="Vinetz J.M."/>
            <person name="Sutton G.G."/>
            <person name="Nierman W.C."/>
            <person name="Fouts D.E."/>
        </authorList>
    </citation>
    <scope>NUCLEOTIDE SEQUENCE [LARGE SCALE GENOMIC DNA]</scope>
    <source>
        <strain evidence="2 3">CZ214</strain>
    </source>
</reference>
<proteinExistence type="predicted"/>
<dbReference type="EMBL" id="AKWY02000004">
    <property type="protein sequence ID" value="EQA73477.1"/>
    <property type="molecule type" value="Genomic_DNA"/>
</dbReference>
<evidence type="ECO:0000313" key="3">
    <source>
        <dbReference type="Proteomes" id="UP000015442"/>
    </source>
</evidence>
<comment type="caution">
    <text evidence="2">The sequence shown here is derived from an EMBL/GenBank/DDBJ whole genome shotgun (WGS) entry which is preliminary data.</text>
</comment>
<sequence length="41" mass="4796">MIERKSSFKTGGPSDDKKPMNCVKRQNLWELLQARNFTVKL</sequence>
<organism evidence="2 3">
    <name type="scientific">Leptospira noguchii serovar Panama str. CZ214</name>
    <dbReference type="NCBI Taxonomy" id="1001595"/>
    <lineage>
        <taxon>Bacteria</taxon>
        <taxon>Pseudomonadati</taxon>
        <taxon>Spirochaetota</taxon>
        <taxon>Spirochaetia</taxon>
        <taxon>Leptospirales</taxon>
        <taxon>Leptospiraceae</taxon>
        <taxon>Leptospira</taxon>
    </lineage>
</organism>
<gene>
    <name evidence="2" type="ORF">LEP1GSC059_0316</name>
</gene>
<protein>
    <submittedName>
        <fullName evidence="2">Uncharacterized protein</fullName>
    </submittedName>
</protein>
<accession>T0GX07</accession>
<evidence type="ECO:0000313" key="2">
    <source>
        <dbReference type="EMBL" id="EQA73477.1"/>
    </source>
</evidence>